<sequence length="65" mass="7455">MKGFHLNQISEFYEVLGHPAEYRRHETGVTLDYGLMPSVDELKVQKQLQVKAEEKRVAIDSLPLA</sequence>
<evidence type="ECO:0000313" key="1">
    <source>
        <dbReference type="EMBL" id="ABW31465.1"/>
    </source>
</evidence>
<dbReference type="KEGG" id="amr:AM1_A0347"/>
<dbReference type="EMBL" id="CP000838">
    <property type="protein sequence ID" value="ABW31465.1"/>
    <property type="molecule type" value="Genomic_DNA"/>
</dbReference>
<organism evidence="1 2">
    <name type="scientific">Acaryochloris marina (strain MBIC 11017)</name>
    <dbReference type="NCBI Taxonomy" id="329726"/>
    <lineage>
        <taxon>Bacteria</taxon>
        <taxon>Bacillati</taxon>
        <taxon>Cyanobacteriota</taxon>
        <taxon>Cyanophyceae</taxon>
        <taxon>Acaryochloridales</taxon>
        <taxon>Acaryochloridaceae</taxon>
        <taxon>Acaryochloris</taxon>
    </lineage>
</organism>
<protein>
    <submittedName>
        <fullName evidence="1">Uncharacterized protein</fullName>
    </submittedName>
</protein>
<proteinExistence type="predicted"/>
<gene>
    <name evidence="1" type="ordered locus">AM1_A0347</name>
</gene>
<dbReference type="HOGENOM" id="CLU_2839594_0_0_3"/>
<evidence type="ECO:0000313" key="2">
    <source>
        <dbReference type="Proteomes" id="UP000000268"/>
    </source>
</evidence>
<geneLocation type="plasmid" evidence="1 2">
    <name>pREB1</name>
</geneLocation>
<accession>A8ZKZ7</accession>
<keyword evidence="1" id="KW-0614">Plasmid</keyword>
<dbReference type="RefSeq" id="WP_012166839.1">
    <property type="nucleotide sequence ID" value="NC_009926.1"/>
</dbReference>
<dbReference type="AlphaFoldDB" id="A8ZKZ7"/>
<name>A8ZKZ7_ACAM1</name>
<dbReference type="Proteomes" id="UP000000268">
    <property type="component" value="Plasmid pREB1"/>
</dbReference>
<reference evidence="1 2" key="1">
    <citation type="journal article" date="2008" name="Proc. Natl. Acad. Sci. U.S.A.">
        <title>Niche adaptation and genome expansion in the chlorophyll d-producing cyanobacterium Acaryochloris marina.</title>
        <authorList>
            <person name="Swingley W.D."/>
            <person name="Chen M."/>
            <person name="Cheung P.C."/>
            <person name="Conrad A.L."/>
            <person name="Dejesa L.C."/>
            <person name="Hao J."/>
            <person name="Honchak B.M."/>
            <person name="Karbach L.E."/>
            <person name="Kurdoglu A."/>
            <person name="Lahiri S."/>
            <person name="Mastrian S.D."/>
            <person name="Miyashita H."/>
            <person name="Page L."/>
            <person name="Ramakrishna P."/>
            <person name="Satoh S."/>
            <person name="Sattley W.M."/>
            <person name="Shimada Y."/>
            <person name="Taylor H.L."/>
            <person name="Tomo T."/>
            <person name="Tsuchiya T."/>
            <person name="Wang Z.T."/>
            <person name="Raymond J."/>
            <person name="Mimuro M."/>
            <person name="Blankenship R.E."/>
            <person name="Touchman J.W."/>
        </authorList>
    </citation>
    <scope>NUCLEOTIDE SEQUENCE [LARGE SCALE GENOMIC DNA]</scope>
    <source>
        <strain evidence="2">MBIC 11017</strain>
        <plasmid evidence="2">Plasmid pREB1</plasmid>
    </source>
</reference>
<keyword evidence="2" id="KW-1185">Reference proteome</keyword>